<dbReference type="PANTHER" id="PTHR22916">
    <property type="entry name" value="GLYCOSYLTRANSFERASE"/>
    <property type="match status" value="1"/>
</dbReference>
<evidence type="ECO:0000259" key="1">
    <source>
        <dbReference type="Pfam" id="PF00535"/>
    </source>
</evidence>
<gene>
    <name evidence="2" type="ORF">ACFPMF_27350</name>
</gene>
<dbReference type="Pfam" id="PF00535">
    <property type="entry name" value="Glycos_transf_2"/>
    <property type="match status" value="1"/>
</dbReference>
<dbReference type="EC" id="2.4.-.-" evidence="2"/>
<dbReference type="Gene3D" id="3.90.550.10">
    <property type="entry name" value="Spore Coat Polysaccharide Biosynthesis Protein SpsA, Chain A"/>
    <property type="match status" value="1"/>
</dbReference>
<dbReference type="EMBL" id="JBHSMA010000019">
    <property type="protein sequence ID" value="MFC5413071.1"/>
    <property type="molecule type" value="Genomic_DNA"/>
</dbReference>
<keyword evidence="2" id="KW-0328">Glycosyltransferase</keyword>
<proteinExistence type="predicted"/>
<feature type="domain" description="Glycosyltransferase 2-like" evidence="1">
    <location>
        <begin position="8"/>
        <end position="137"/>
    </location>
</feature>
<evidence type="ECO:0000313" key="3">
    <source>
        <dbReference type="Proteomes" id="UP001596106"/>
    </source>
</evidence>
<sequence>MSNLPNVSIITINLNNGSGLLKTIESVVNQVFMDYEFLVIDGASSDGSVDIIKSNSNRITYWVSEPDRGIYHAMNKGIVYAKGKYCLFLNSGDWLIDKYVLERCFKNTQTSDLLIGGCQVSKNGSIVHTFMPTKELTLQSFYHATIPHQATFIKKECFTQLGNYNESYKIHGDYDLWIRSVIINHCSITALDCVVADYNLEGISNTHENSLQSREEIQQILQLAFPKRVLADYEFWRVKSDELRLWEWIKSKKILYGIIAFIYNRAVEIVSLKRKLKLP</sequence>
<accession>A0ABW0IKU2</accession>
<name>A0ABW0IKU2_9BACT</name>
<dbReference type="InterPro" id="IPR029044">
    <property type="entry name" value="Nucleotide-diphossugar_trans"/>
</dbReference>
<dbReference type="InterPro" id="IPR001173">
    <property type="entry name" value="Glyco_trans_2-like"/>
</dbReference>
<organism evidence="2 3">
    <name type="scientific">Larkinella bovis</name>
    <dbReference type="NCBI Taxonomy" id="683041"/>
    <lineage>
        <taxon>Bacteria</taxon>
        <taxon>Pseudomonadati</taxon>
        <taxon>Bacteroidota</taxon>
        <taxon>Cytophagia</taxon>
        <taxon>Cytophagales</taxon>
        <taxon>Spirosomataceae</taxon>
        <taxon>Larkinella</taxon>
    </lineage>
</organism>
<protein>
    <submittedName>
        <fullName evidence="2">Glycosyltransferase family 2 protein</fullName>
        <ecNumber evidence="2">2.4.-.-</ecNumber>
    </submittedName>
</protein>
<keyword evidence="3" id="KW-1185">Reference proteome</keyword>
<dbReference type="SUPFAM" id="SSF53448">
    <property type="entry name" value="Nucleotide-diphospho-sugar transferases"/>
    <property type="match status" value="1"/>
</dbReference>
<dbReference type="Proteomes" id="UP001596106">
    <property type="component" value="Unassembled WGS sequence"/>
</dbReference>
<keyword evidence="2" id="KW-0808">Transferase</keyword>
<dbReference type="PANTHER" id="PTHR22916:SF67">
    <property type="entry name" value="COLANIC ACID BIOSYNTHESIS GLYCOSYL TRANSFERASE WCAE-RELATED"/>
    <property type="match status" value="1"/>
</dbReference>
<dbReference type="GO" id="GO:0016757">
    <property type="term" value="F:glycosyltransferase activity"/>
    <property type="evidence" value="ECO:0007669"/>
    <property type="project" value="UniProtKB-KW"/>
</dbReference>
<dbReference type="CDD" id="cd06433">
    <property type="entry name" value="GT_2_WfgS_like"/>
    <property type="match status" value="1"/>
</dbReference>
<evidence type="ECO:0000313" key="2">
    <source>
        <dbReference type="EMBL" id="MFC5413071.1"/>
    </source>
</evidence>
<dbReference type="RefSeq" id="WP_379851234.1">
    <property type="nucleotide sequence ID" value="NZ_JBHSMA010000019.1"/>
</dbReference>
<reference evidence="3" key="1">
    <citation type="journal article" date="2019" name="Int. J. Syst. Evol. Microbiol.">
        <title>The Global Catalogue of Microorganisms (GCM) 10K type strain sequencing project: providing services to taxonomists for standard genome sequencing and annotation.</title>
        <authorList>
            <consortium name="The Broad Institute Genomics Platform"/>
            <consortium name="The Broad Institute Genome Sequencing Center for Infectious Disease"/>
            <person name="Wu L."/>
            <person name="Ma J."/>
        </authorList>
    </citation>
    <scope>NUCLEOTIDE SEQUENCE [LARGE SCALE GENOMIC DNA]</scope>
    <source>
        <strain evidence="3">CCUG 55250</strain>
    </source>
</reference>
<comment type="caution">
    <text evidence="2">The sequence shown here is derived from an EMBL/GenBank/DDBJ whole genome shotgun (WGS) entry which is preliminary data.</text>
</comment>